<dbReference type="OMA" id="WMRRESS"/>
<evidence type="ECO:0000313" key="3">
    <source>
        <dbReference type="EMBL" id="EJK45954.1"/>
    </source>
</evidence>
<feature type="compositionally biased region" description="Basic and acidic residues" evidence="1">
    <location>
        <begin position="121"/>
        <end position="137"/>
    </location>
</feature>
<feature type="region of interest" description="Disordered" evidence="1">
    <location>
        <begin position="1"/>
        <end position="150"/>
    </location>
</feature>
<keyword evidence="2" id="KW-1133">Transmembrane helix</keyword>
<protein>
    <submittedName>
        <fullName evidence="3">Uncharacterized protein</fullName>
    </submittedName>
</protein>
<feature type="transmembrane region" description="Helical" evidence="2">
    <location>
        <begin position="282"/>
        <end position="309"/>
    </location>
</feature>
<feature type="compositionally biased region" description="Polar residues" evidence="1">
    <location>
        <begin position="35"/>
        <end position="48"/>
    </location>
</feature>
<reference evidence="3 4" key="1">
    <citation type="journal article" date="2012" name="Genome Biol.">
        <title>Genome and low-iron response of an oceanic diatom adapted to chronic iron limitation.</title>
        <authorList>
            <person name="Lommer M."/>
            <person name="Specht M."/>
            <person name="Roy A.S."/>
            <person name="Kraemer L."/>
            <person name="Andreson R."/>
            <person name="Gutowska M.A."/>
            <person name="Wolf J."/>
            <person name="Bergner S.V."/>
            <person name="Schilhabel M.B."/>
            <person name="Klostermeier U.C."/>
            <person name="Beiko R.G."/>
            <person name="Rosenstiel P."/>
            <person name="Hippler M."/>
            <person name="Laroche J."/>
        </authorList>
    </citation>
    <scope>NUCLEOTIDE SEQUENCE [LARGE SCALE GENOMIC DNA]</scope>
    <source>
        <strain evidence="3 4">CCMP1005</strain>
    </source>
</reference>
<organism evidence="3 4">
    <name type="scientific">Thalassiosira oceanica</name>
    <name type="common">Marine diatom</name>
    <dbReference type="NCBI Taxonomy" id="159749"/>
    <lineage>
        <taxon>Eukaryota</taxon>
        <taxon>Sar</taxon>
        <taxon>Stramenopiles</taxon>
        <taxon>Ochrophyta</taxon>
        <taxon>Bacillariophyta</taxon>
        <taxon>Coscinodiscophyceae</taxon>
        <taxon>Thalassiosirophycidae</taxon>
        <taxon>Thalassiosirales</taxon>
        <taxon>Thalassiosiraceae</taxon>
        <taxon>Thalassiosira</taxon>
    </lineage>
</organism>
<feature type="compositionally biased region" description="Basic and acidic residues" evidence="1">
    <location>
        <begin position="262"/>
        <end position="271"/>
    </location>
</feature>
<feature type="region of interest" description="Disordered" evidence="1">
    <location>
        <begin position="174"/>
        <end position="199"/>
    </location>
</feature>
<dbReference type="eggNOG" id="ENOG502TB68">
    <property type="taxonomic scope" value="Eukaryota"/>
</dbReference>
<dbReference type="EMBL" id="AGNL01048110">
    <property type="protein sequence ID" value="EJK45954.1"/>
    <property type="molecule type" value="Genomic_DNA"/>
</dbReference>
<sequence length="648" mass="68768">MATLSKRNISLSDHVKRRRSAASLSASERTSSSSGETENASRHSTGSSPYGERRPGSKHRALSSGSSFGSDHKLKSSITSPPNEGVAISDQVSSARQSPTKKTRRGDPDLATNYSNNSRGVDSRDSREMRARNEGGFDGHAASYGNCDGRYRSYGASEVGSYAAEGYMVSRSEGRGGSGVRGYSNMADLEAQGSDGPSRRRMYREDLLDGEPPSHLWTGSESESAYTSTSYSHTSYSQNTAESSYLSCETASTDTSRGGYGDTHRRDHEDAKRKLHKAVTDLSSLVATYVAYGLSLVLGIFLTLVSPVVRVIKLIVGDVRGLLNMSIFADLGHVWRYYRGLRRKAGRMSSPRNRRDDESGMSYYSEDYSHSSAGTSNAPTMYSDESSTQFVGGWSPSLRPGSRSGSVESGRSLGSGASSTHVSGGRHSNAGGSSHHSASSAAANDDVMSAGSASTHGSAATSAMSNCTSTVHADMSRGTHSSGGPPRMASHPASDSAASAFGSSRSYSSLPLVHENMANSSVMAVMPTTRQGDGKSVRSAGNSSSVEGASSCPSRSASYQGYYEGFHHKHPRPQHGGGSRQRAQTYGFPASRQILSSRSTGSRAAWLTPQIQRLYVTHGDTGRAQLNSVLARCRVGKVELAAKLSLRS</sequence>
<feature type="compositionally biased region" description="Low complexity" evidence="1">
    <location>
        <begin position="423"/>
        <end position="465"/>
    </location>
</feature>
<evidence type="ECO:0000256" key="1">
    <source>
        <dbReference type="SAM" id="MobiDB-lite"/>
    </source>
</evidence>
<feature type="region of interest" description="Disordered" evidence="1">
    <location>
        <begin position="251"/>
        <end position="271"/>
    </location>
</feature>
<feature type="compositionally biased region" description="Low complexity" evidence="1">
    <location>
        <begin position="21"/>
        <end position="34"/>
    </location>
</feature>
<evidence type="ECO:0000256" key="2">
    <source>
        <dbReference type="SAM" id="Phobius"/>
    </source>
</evidence>
<name>K0R3F4_THAOC</name>
<proteinExistence type="predicted"/>
<dbReference type="AlphaFoldDB" id="K0R3F4"/>
<feature type="compositionally biased region" description="Polar residues" evidence="1">
    <location>
        <begin position="539"/>
        <end position="555"/>
    </location>
</feature>
<keyword evidence="2" id="KW-0472">Membrane</keyword>
<accession>K0R3F4</accession>
<feature type="compositionally biased region" description="Polar residues" evidence="1">
    <location>
        <begin position="1"/>
        <end position="11"/>
    </location>
</feature>
<evidence type="ECO:0000313" key="4">
    <source>
        <dbReference type="Proteomes" id="UP000266841"/>
    </source>
</evidence>
<keyword evidence="2" id="KW-0812">Transmembrane</keyword>
<feature type="compositionally biased region" description="Low complexity" evidence="1">
    <location>
        <begin position="489"/>
        <end position="503"/>
    </location>
</feature>
<keyword evidence="4" id="KW-1185">Reference proteome</keyword>
<comment type="caution">
    <text evidence="3">The sequence shown here is derived from an EMBL/GenBank/DDBJ whole genome shotgun (WGS) entry which is preliminary data.</text>
</comment>
<feature type="region of interest" description="Disordered" evidence="1">
    <location>
        <begin position="530"/>
        <end position="555"/>
    </location>
</feature>
<feature type="compositionally biased region" description="Polar residues" evidence="1">
    <location>
        <begin position="370"/>
        <end position="390"/>
    </location>
</feature>
<dbReference type="Proteomes" id="UP000266841">
    <property type="component" value="Unassembled WGS sequence"/>
</dbReference>
<dbReference type="OrthoDB" id="10690809at2759"/>
<feature type="compositionally biased region" description="Low complexity" evidence="1">
    <location>
        <begin position="392"/>
        <end position="416"/>
    </location>
</feature>
<feature type="region of interest" description="Disordered" evidence="1">
    <location>
        <begin position="346"/>
        <end position="503"/>
    </location>
</feature>
<gene>
    <name evidence="3" type="ORF">THAOC_35407</name>
</gene>